<evidence type="ECO:0000313" key="21">
    <source>
        <dbReference type="Proteomes" id="UP000019384"/>
    </source>
</evidence>
<keyword evidence="11" id="KW-0460">Magnesium</keyword>
<evidence type="ECO:0000256" key="6">
    <source>
        <dbReference type="ARBA" id="ARBA00022723"/>
    </source>
</evidence>
<dbReference type="SUPFAM" id="SSF56784">
    <property type="entry name" value="HAD-like"/>
    <property type="match status" value="1"/>
</dbReference>
<dbReference type="EMBL" id="HG793128">
    <property type="protein sequence ID" value="CDK27677.1"/>
    <property type="molecule type" value="Genomic_DNA"/>
</dbReference>
<evidence type="ECO:0000256" key="12">
    <source>
        <dbReference type="ARBA" id="ARBA00022967"/>
    </source>
</evidence>
<keyword evidence="7" id="KW-0677">Repeat</keyword>
<dbReference type="InterPro" id="IPR006121">
    <property type="entry name" value="HMA_dom"/>
</dbReference>
<keyword evidence="21" id="KW-1185">Reference proteome</keyword>
<dbReference type="InterPro" id="IPR044492">
    <property type="entry name" value="P_typ_ATPase_HD_dom"/>
</dbReference>
<evidence type="ECO:0000256" key="10">
    <source>
        <dbReference type="ARBA" id="ARBA00022840"/>
    </source>
</evidence>
<dbReference type="InterPro" id="IPR008250">
    <property type="entry name" value="ATPase_P-typ_transduc_dom_A_sf"/>
</dbReference>
<comment type="similarity">
    <text evidence="2 18">Belongs to the cation transport ATPase (P-type) (TC 3.A.3) family. Type IB subfamily.</text>
</comment>
<dbReference type="GO" id="GO:0140581">
    <property type="term" value="F:P-type monovalent copper transporter activity"/>
    <property type="evidence" value="ECO:0007669"/>
    <property type="project" value="UniProtKB-EC"/>
</dbReference>
<dbReference type="InterPro" id="IPR023299">
    <property type="entry name" value="ATPase_P-typ_cyto_dom_N"/>
</dbReference>
<feature type="transmembrane region" description="Helical" evidence="18">
    <location>
        <begin position="253"/>
        <end position="276"/>
    </location>
</feature>
<dbReference type="PROSITE" id="PS01047">
    <property type="entry name" value="HMA_1"/>
    <property type="match status" value="2"/>
</dbReference>
<dbReference type="PANTHER" id="PTHR43520">
    <property type="entry name" value="ATP7, ISOFORM B"/>
    <property type="match status" value="1"/>
</dbReference>
<evidence type="ECO:0000313" key="20">
    <source>
        <dbReference type="EMBL" id="CDK27677.1"/>
    </source>
</evidence>
<dbReference type="PRINTS" id="PR00119">
    <property type="entry name" value="CATATPASE"/>
</dbReference>
<evidence type="ECO:0000256" key="7">
    <source>
        <dbReference type="ARBA" id="ARBA00022737"/>
    </source>
</evidence>
<dbReference type="PANTHER" id="PTHR43520:SF8">
    <property type="entry name" value="P-TYPE CU(+) TRANSPORTER"/>
    <property type="match status" value="1"/>
</dbReference>
<dbReference type="PROSITE" id="PS00154">
    <property type="entry name" value="ATPASE_E1_E2"/>
    <property type="match status" value="1"/>
</dbReference>
<dbReference type="RefSeq" id="XP_022459670.1">
    <property type="nucleotide sequence ID" value="XM_022602092.1"/>
</dbReference>
<dbReference type="Pfam" id="PF00702">
    <property type="entry name" value="Hydrolase"/>
    <property type="match status" value="1"/>
</dbReference>
<dbReference type="InterPro" id="IPR036412">
    <property type="entry name" value="HAD-like_sf"/>
</dbReference>
<dbReference type="FunFam" id="3.30.70.100:FF:000001">
    <property type="entry name" value="ATPase copper transporting beta"/>
    <property type="match status" value="1"/>
</dbReference>
<keyword evidence="16 18" id="KW-0472">Membrane</keyword>
<evidence type="ECO:0000256" key="18">
    <source>
        <dbReference type="RuleBase" id="RU362081"/>
    </source>
</evidence>
<evidence type="ECO:0000256" key="16">
    <source>
        <dbReference type="ARBA" id="ARBA00023136"/>
    </source>
</evidence>
<dbReference type="NCBIfam" id="TIGR00003">
    <property type="entry name" value="copper ion binding protein"/>
    <property type="match status" value="2"/>
</dbReference>
<dbReference type="STRING" id="1382522.W6MQZ9"/>
<keyword evidence="10 18" id="KW-0067">ATP-binding</keyword>
<keyword evidence="5 18" id="KW-0812">Transmembrane</keyword>
<feature type="transmembrane region" description="Helical" evidence="18">
    <location>
        <begin position="455"/>
        <end position="480"/>
    </location>
</feature>
<dbReference type="HOGENOM" id="CLU_001771_0_1_1"/>
<keyword evidence="12" id="KW-1278">Translocase</keyword>
<feature type="transmembrane region" description="Helical" evidence="18">
    <location>
        <begin position="879"/>
        <end position="898"/>
    </location>
</feature>
<name>W6MQZ9_9ASCO</name>
<dbReference type="NCBIfam" id="TIGR01494">
    <property type="entry name" value="ATPase_P-type"/>
    <property type="match status" value="1"/>
</dbReference>
<dbReference type="OrthoDB" id="432719at2759"/>
<keyword evidence="13 18" id="KW-1133">Transmembrane helix</keyword>
<dbReference type="GeneID" id="34521058"/>
<dbReference type="SUPFAM" id="SSF81665">
    <property type="entry name" value="Calcium ATPase, transmembrane domain M"/>
    <property type="match status" value="1"/>
</dbReference>
<evidence type="ECO:0000256" key="5">
    <source>
        <dbReference type="ARBA" id="ARBA00022692"/>
    </source>
</evidence>
<dbReference type="Pfam" id="PF00122">
    <property type="entry name" value="E1-E2_ATPase"/>
    <property type="match status" value="1"/>
</dbReference>
<evidence type="ECO:0000256" key="17">
    <source>
        <dbReference type="ARBA" id="ARBA00080126"/>
    </source>
</evidence>
<dbReference type="SFLD" id="SFLDS00003">
    <property type="entry name" value="Haloacid_Dehalogenase"/>
    <property type="match status" value="1"/>
</dbReference>
<evidence type="ECO:0000256" key="15">
    <source>
        <dbReference type="ARBA" id="ARBA00023065"/>
    </source>
</evidence>
<feature type="transmembrane region" description="Helical" evidence="18">
    <location>
        <begin position="213"/>
        <end position="232"/>
    </location>
</feature>
<dbReference type="GO" id="GO:0005524">
    <property type="term" value="F:ATP binding"/>
    <property type="evidence" value="ECO:0007669"/>
    <property type="project" value="UniProtKB-UniRule"/>
</dbReference>
<dbReference type="SUPFAM" id="SSF55008">
    <property type="entry name" value="HMA, heavy metal-associated domain"/>
    <property type="match status" value="2"/>
</dbReference>
<evidence type="ECO:0000259" key="19">
    <source>
        <dbReference type="PROSITE" id="PS50846"/>
    </source>
</evidence>
<dbReference type="GO" id="GO:0060003">
    <property type="term" value="P:copper ion export"/>
    <property type="evidence" value="ECO:0007669"/>
    <property type="project" value="EnsemblFungi"/>
</dbReference>
<dbReference type="GO" id="GO:0006879">
    <property type="term" value="P:intracellular iron ion homeostasis"/>
    <property type="evidence" value="ECO:0007669"/>
    <property type="project" value="EnsemblFungi"/>
</dbReference>
<evidence type="ECO:0000256" key="3">
    <source>
        <dbReference type="ARBA" id="ARBA00012517"/>
    </source>
</evidence>
<dbReference type="FunFam" id="3.30.70.100:FF:000043">
    <property type="entry name" value="Copper-transporting ATPase 2"/>
    <property type="match status" value="1"/>
</dbReference>
<organism evidence="20 21">
    <name type="scientific">Kuraishia capsulata CBS 1993</name>
    <dbReference type="NCBI Taxonomy" id="1382522"/>
    <lineage>
        <taxon>Eukaryota</taxon>
        <taxon>Fungi</taxon>
        <taxon>Dikarya</taxon>
        <taxon>Ascomycota</taxon>
        <taxon>Saccharomycotina</taxon>
        <taxon>Pichiomycetes</taxon>
        <taxon>Pichiales</taxon>
        <taxon>Pichiaceae</taxon>
        <taxon>Kuraishia</taxon>
    </lineage>
</organism>
<keyword evidence="6 18" id="KW-0479">Metal-binding</keyword>
<protein>
    <recommendedName>
        <fullName evidence="3">P-type Cu(+) transporter</fullName>
        <ecNumber evidence="3">7.2.2.8</ecNumber>
    </recommendedName>
    <alternativeName>
        <fullName evidence="17">Cu(2+)-ATPase</fullName>
    </alternativeName>
</protein>
<dbReference type="EC" id="7.2.2.8" evidence="3"/>
<dbReference type="SFLD" id="SFLDF00027">
    <property type="entry name" value="p-type_atpase"/>
    <property type="match status" value="1"/>
</dbReference>
<dbReference type="GO" id="GO:0012510">
    <property type="term" value="C:trans-Golgi network transport vesicle membrane"/>
    <property type="evidence" value="ECO:0007669"/>
    <property type="project" value="EnsemblFungi"/>
</dbReference>
<feature type="domain" description="HMA" evidence="19">
    <location>
        <begin position="3"/>
        <end position="68"/>
    </location>
</feature>
<keyword evidence="8 18" id="KW-0547">Nucleotide-binding</keyword>
<evidence type="ECO:0000256" key="4">
    <source>
        <dbReference type="ARBA" id="ARBA00022448"/>
    </source>
</evidence>
<keyword evidence="9" id="KW-0187">Copper transport</keyword>
<dbReference type="Gene3D" id="3.40.50.1000">
    <property type="entry name" value="HAD superfamily/HAD-like"/>
    <property type="match status" value="1"/>
</dbReference>
<evidence type="ECO:0000256" key="13">
    <source>
        <dbReference type="ARBA" id="ARBA00022989"/>
    </source>
</evidence>
<dbReference type="FunFam" id="2.70.150.10:FF:000002">
    <property type="entry name" value="Copper-transporting ATPase 1, putative"/>
    <property type="match status" value="1"/>
</dbReference>
<dbReference type="Gene3D" id="3.40.1110.10">
    <property type="entry name" value="Calcium-transporting ATPase, cytoplasmic domain N"/>
    <property type="match status" value="1"/>
</dbReference>
<dbReference type="GO" id="GO:0043682">
    <property type="term" value="F:P-type divalent copper transporter activity"/>
    <property type="evidence" value="ECO:0007669"/>
    <property type="project" value="TreeGrafter"/>
</dbReference>
<evidence type="ECO:0000256" key="2">
    <source>
        <dbReference type="ARBA" id="ARBA00006024"/>
    </source>
</evidence>
<evidence type="ECO:0000256" key="11">
    <source>
        <dbReference type="ARBA" id="ARBA00022842"/>
    </source>
</evidence>
<dbReference type="Gene3D" id="2.70.150.10">
    <property type="entry name" value="Calcium-transporting ATPase, cytoplasmic transduction domain A"/>
    <property type="match status" value="1"/>
</dbReference>
<dbReference type="PRINTS" id="PR00942">
    <property type="entry name" value="CUATPASEI"/>
</dbReference>
<dbReference type="InterPro" id="IPR006122">
    <property type="entry name" value="HMA_Cu_ion-bd"/>
</dbReference>
<dbReference type="Proteomes" id="UP000019384">
    <property type="component" value="Unassembled WGS sequence"/>
</dbReference>
<accession>W6MQZ9</accession>
<dbReference type="InterPro" id="IPR023298">
    <property type="entry name" value="ATPase_P-typ_TM_dom_sf"/>
</dbReference>
<feature type="transmembrane region" description="Helical" evidence="18">
    <location>
        <begin position="175"/>
        <end position="193"/>
    </location>
</feature>
<dbReference type="GO" id="GO:0005507">
    <property type="term" value="F:copper ion binding"/>
    <property type="evidence" value="ECO:0007669"/>
    <property type="project" value="EnsemblFungi"/>
</dbReference>
<dbReference type="NCBIfam" id="TIGR01525">
    <property type="entry name" value="ATPase-IB_hvy"/>
    <property type="match status" value="1"/>
</dbReference>
<sequence>MSFTTTLSVAGMTCSACVNSVTAVLKEEPGVVSAEVSLMTERAFVKHDSSVSPERLREAIEDCGFDSAVLSSENAETPQDDNTSVSLRIYGMTCSSCSNSIESVVSELDGVASCNVSLTTEEARVVFDTNKVGIRTIIETIEDCGFDAIVNNALDLTSQLELLSKIKEIQYWRDNLLQCITVGVPVFFLGHILPMIRKQVFHVSPQGLRIGHGVYLEEVIQIVLTTYIQMRVGKRYYISAFSALKHGSGTMDLLICISTTIAYTYSVISMLLAFLTNSQQEPTVLFDTSAMLFIFVSLGKWVENRAKGQTSTALSKLLSLTPSTCTIIENWESVFSEDGELNVVDMTTRNIGVDLLEKNDIALILPGAKVPTDGVCIYGTSEVDESLLTGESLPVVKGKGSRLIGGSVNQANALYMRVLRVGENTELQQIVKLVHNAQIAKAPIQRYADKIASKFVPTILVLSLLTLISWMGILGCITSKGNGSTASVPKYFLDSDGEVLFSKILLLAVSVVVVACPCALGLAAPTAIMVGTGAGAKFGVLLKGGDVLEAANGIDCVLFDKTGTITAGFMKLSNYDFKRGLLQENLKLGESDVWAFLGMIESSSEHPIGKAITEVAKSKVGDPIEVSLVESQVQIGSGISAVVRFNYQTYVLKVGNYKMMLESHISNISDFQDVVSEVESKESSELFSHCSTLSHVLINDYYVGYMEMEDVLKTDAQSTIAELMTSGYSVGLVTGDNQRVASFIARSVGIPQENCFANCRPDEKLALVNNLQTELGLKVAFVGDGINDAPALVKADLGIAIASGTDIAIDSADVVLLSNDTEADTSKGLWSVVSTFSLSRKTFNRIRLNFLWAMIYNLVMLPVAMGFLIPIGITMHPMLASLSMAFSSVSVVLSSLLLKTWKPPKATVQVSDSTSAAVQDTEADVGSLSRFKVNRRKAGFMSRLGMPFSYWGTRQQNSGDYELLQQ</sequence>
<dbReference type="Gene3D" id="3.30.70.100">
    <property type="match status" value="2"/>
</dbReference>
<evidence type="ECO:0000256" key="8">
    <source>
        <dbReference type="ARBA" id="ARBA00022741"/>
    </source>
</evidence>
<dbReference type="InterPro" id="IPR036163">
    <property type="entry name" value="HMA_dom_sf"/>
</dbReference>
<proteinExistence type="inferred from homology"/>
<dbReference type="InterPro" id="IPR017969">
    <property type="entry name" value="Heavy-metal-associated_CS"/>
</dbReference>
<comment type="subcellular location">
    <subcellularLocation>
        <location evidence="1">Endomembrane system</location>
        <topology evidence="1">Multi-pass membrane protein</topology>
    </subcellularLocation>
    <subcellularLocation>
        <location evidence="18">Membrane</location>
    </subcellularLocation>
</comment>
<dbReference type="Pfam" id="PF00403">
    <property type="entry name" value="HMA"/>
    <property type="match status" value="2"/>
</dbReference>
<evidence type="ECO:0000256" key="14">
    <source>
        <dbReference type="ARBA" id="ARBA00023008"/>
    </source>
</evidence>
<dbReference type="InterPro" id="IPR027256">
    <property type="entry name" value="P-typ_ATPase_IB"/>
</dbReference>
<keyword evidence="15" id="KW-0406">Ion transport</keyword>
<dbReference type="PROSITE" id="PS50846">
    <property type="entry name" value="HMA_2"/>
    <property type="match status" value="2"/>
</dbReference>
<reference evidence="20" key="2">
    <citation type="submission" date="2014-02" db="EMBL/GenBank/DDBJ databases">
        <title>Complete DNA sequence of /Kuraishia capsulata/ illustrates novel genomic features among budding yeasts (/Saccharomycotina/).</title>
        <authorList>
            <person name="Morales L."/>
            <person name="Noel B."/>
            <person name="Porcel B."/>
            <person name="Marcet-Houben M."/>
            <person name="Hullo M-F."/>
            <person name="Sacerdot C."/>
            <person name="Tekaia F."/>
            <person name="Leh-Louis V."/>
            <person name="Despons L."/>
            <person name="Khanna V."/>
            <person name="Aury J-M."/>
            <person name="Barbe V."/>
            <person name="Couloux A."/>
            <person name="Labadie K."/>
            <person name="Pelletier E."/>
            <person name="Souciet J-L."/>
            <person name="Boekhout T."/>
            <person name="Gabaldon T."/>
            <person name="Wincker P."/>
            <person name="Dujon B."/>
        </authorList>
    </citation>
    <scope>NUCLEOTIDE SEQUENCE</scope>
    <source>
        <strain evidence="20">CBS 1993</strain>
    </source>
</reference>
<feature type="transmembrane region" description="Helical" evidence="18">
    <location>
        <begin position="850"/>
        <end position="873"/>
    </location>
</feature>
<dbReference type="GO" id="GO:0016887">
    <property type="term" value="F:ATP hydrolysis activity"/>
    <property type="evidence" value="ECO:0007669"/>
    <property type="project" value="InterPro"/>
</dbReference>
<dbReference type="SUPFAM" id="SSF81653">
    <property type="entry name" value="Calcium ATPase, transduction domain A"/>
    <property type="match status" value="1"/>
</dbReference>
<dbReference type="InterPro" id="IPR001757">
    <property type="entry name" value="P_typ_ATPase"/>
</dbReference>
<dbReference type="SUPFAM" id="SSF81660">
    <property type="entry name" value="Metal cation-transporting ATPase, ATP-binding domain N"/>
    <property type="match status" value="1"/>
</dbReference>
<feature type="transmembrane region" description="Helical" evidence="18">
    <location>
        <begin position="282"/>
        <end position="302"/>
    </location>
</feature>
<dbReference type="GO" id="GO:0055070">
    <property type="term" value="P:copper ion homeostasis"/>
    <property type="evidence" value="ECO:0007669"/>
    <property type="project" value="TreeGrafter"/>
</dbReference>
<evidence type="ECO:0000256" key="1">
    <source>
        <dbReference type="ARBA" id="ARBA00004127"/>
    </source>
</evidence>
<keyword evidence="4" id="KW-0813">Transport</keyword>
<dbReference type="AlphaFoldDB" id="W6MQZ9"/>
<gene>
    <name evidence="20" type="ORF">KUCA_T00003656001</name>
</gene>
<feature type="transmembrane region" description="Helical" evidence="18">
    <location>
        <begin position="500"/>
        <end position="523"/>
    </location>
</feature>
<dbReference type="SFLD" id="SFLDG00002">
    <property type="entry name" value="C1.7:_P-type_atpase_like"/>
    <property type="match status" value="1"/>
</dbReference>
<reference evidence="20" key="1">
    <citation type="submission" date="2013-12" db="EMBL/GenBank/DDBJ databases">
        <authorList>
            <person name="Genoscope - CEA"/>
        </authorList>
    </citation>
    <scope>NUCLEOTIDE SEQUENCE</scope>
    <source>
        <strain evidence="20">CBS 1993</strain>
    </source>
</reference>
<dbReference type="CDD" id="cd00371">
    <property type="entry name" value="HMA"/>
    <property type="match status" value="2"/>
</dbReference>
<dbReference type="InterPro" id="IPR023214">
    <property type="entry name" value="HAD_sf"/>
</dbReference>
<dbReference type="InterPro" id="IPR059000">
    <property type="entry name" value="ATPase_P-type_domA"/>
</dbReference>
<keyword evidence="14" id="KW-0186">Copper</keyword>
<evidence type="ECO:0000256" key="9">
    <source>
        <dbReference type="ARBA" id="ARBA00022796"/>
    </source>
</evidence>
<feature type="domain" description="HMA" evidence="19">
    <location>
        <begin position="83"/>
        <end position="149"/>
    </location>
</feature>
<dbReference type="InterPro" id="IPR018303">
    <property type="entry name" value="ATPase_P-typ_P_site"/>
</dbReference>